<feature type="region of interest" description="Disordered" evidence="1">
    <location>
        <begin position="168"/>
        <end position="237"/>
    </location>
</feature>
<comment type="caution">
    <text evidence="3">The sequence shown here is derived from an EMBL/GenBank/DDBJ whole genome shotgun (WGS) entry which is preliminary data.</text>
</comment>
<feature type="region of interest" description="Disordered" evidence="1">
    <location>
        <begin position="454"/>
        <end position="482"/>
    </location>
</feature>
<feature type="region of interest" description="Disordered" evidence="1">
    <location>
        <begin position="337"/>
        <end position="377"/>
    </location>
</feature>
<feature type="compositionally biased region" description="Low complexity" evidence="1">
    <location>
        <begin position="933"/>
        <end position="944"/>
    </location>
</feature>
<evidence type="ECO:0000313" key="2">
    <source>
        <dbReference type="EMBL" id="CAD6925794.1"/>
    </source>
</evidence>
<protein>
    <submittedName>
        <fullName evidence="3">Uncharacterized protein</fullName>
    </submittedName>
</protein>
<feature type="compositionally biased region" description="Basic and acidic residues" evidence="1">
    <location>
        <begin position="551"/>
        <end position="567"/>
    </location>
</feature>
<feature type="compositionally biased region" description="Acidic residues" evidence="1">
    <location>
        <begin position="338"/>
        <end position="347"/>
    </location>
</feature>
<evidence type="ECO:0000313" key="4">
    <source>
        <dbReference type="Proteomes" id="UP000077671"/>
    </source>
</evidence>
<feature type="compositionally biased region" description="Low complexity" evidence="1">
    <location>
        <begin position="206"/>
        <end position="234"/>
    </location>
</feature>
<feature type="compositionally biased region" description="Basic and acidic residues" evidence="1">
    <location>
        <begin position="883"/>
        <end position="903"/>
    </location>
</feature>
<gene>
    <name evidence="3" type="ORF">A4X03_0g3862</name>
    <name evidence="2" type="ORF">JKIAZH3_G9687</name>
</gene>
<feature type="region of interest" description="Disordered" evidence="1">
    <location>
        <begin position="933"/>
        <end position="953"/>
    </location>
</feature>
<dbReference type="EMBL" id="LWDD02000478">
    <property type="protein sequence ID" value="KAE8260266.1"/>
    <property type="molecule type" value="Genomic_DNA"/>
</dbReference>
<feature type="compositionally biased region" description="Basic and acidic residues" evidence="1">
    <location>
        <begin position="863"/>
        <end position="872"/>
    </location>
</feature>
<feature type="region of interest" description="Disordered" evidence="1">
    <location>
        <begin position="504"/>
        <end position="567"/>
    </location>
</feature>
<feature type="region of interest" description="Disordered" evidence="1">
    <location>
        <begin position="593"/>
        <end position="670"/>
    </location>
</feature>
<feature type="compositionally biased region" description="Low complexity" evidence="1">
    <location>
        <begin position="173"/>
        <end position="185"/>
    </location>
</feature>
<name>A0A177UZM8_9BASI</name>
<reference evidence="3" key="2">
    <citation type="journal article" date="2019" name="IMA Fungus">
        <title>Genome sequencing and comparison of five Tilletia species to identify candidate genes for the detection of regulated species infecting wheat.</title>
        <authorList>
            <person name="Nguyen H.D.T."/>
            <person name="Sultana T."/>
            <person name="Kesanakurti P."/>
            <person name="Hambleton S."/>
        </authorList>
    </citation>
    <scope>NUCLEOTIDE SEQUENCE</scope>
    <source>
        <strain evidence="3">DAOMC 238032</strain>
    </source>
</reference>
<dbReference type="Proteomes" id="UP000836402">
    <property type="component" value="Unassembled WGS sequence"/>
</dbReference>
<feature type="region of interest" description="Disordered" evidence="1">
    <location>
        <begin position="1041"/>
        <end position="1067"/>
    </location>
</feature>
<keyword evidence="5" id="KW-1185">Reference proteome</keyword>
<proteinExistence type="predicted"/>
<feature type="compositionally biased region" description="Basic and acidic residues" evidence="1">
    <location>
        <begin position="69"/>
        <end position="80"/>
    </location>
</feature>
<feature type="region of interest" description="Disordered" evidence="1">
    <location>
        <begin position="21"/>
        <end position="84"/>
    </location>
</feature>
<dbReference type="PANTHER" id="PTHR48125:SF10">
    <property type="entry name" value="OS12G0136300 PROTEIN"/>
    <property type="match status" value="1"/>
</dbReference>
<feature type="compositionally biased region" description="Acidic residues" evidence="1">
    <location>
        <begin position="1207"/>
        <end position="1225"/>
    </location>
</feature>
<sequence length="1296" mass="140691">MPRIGASNNINTYTRTLTRTTDSAAFSDQHPSTAYRRHSDSDDDADEGTSTDSTGNHRHLEATPARALSAHEHRRLDRAQQNRPFSTATLDGINISHAVHWLANKQIRSAAGPPTTTATTTTAVRSERSPLPLPLPIQRQEIPPAAPTHQQHKHSTLRKNPTSSLLSAANKVPASAPPAALSAAPFPHPSTIHSHRPSAPSPPPAAHTEQQQQQVQSALAPAPEPEPASARTAPLPIPEPMPQYTSTSAANMSFARLPDMTGLTSAMGTPGRPLHAFHHIPVDPAYPAPRTRSSRPPPENIAPVHVQAQAQAQAQAPVQVQANHQQHPVLNLRARVETDEDSDDDSGSGESESVMHFPLTNTKQQSPATPKKRHAATTVSLRPAAAAAPSALVASESVASDSHPHLFLQGLDHPRNEIARAAEEAARRFGVEWEGANPPLSAYAVEQLELQQLAATQKSKQKARSTNGSSPSPPVISPGESTAKLNHMHDELAKIVDRLGRLEAESAPPPQAREGAAGGGYRRRGARAGPLETDSSGTEGGNNPPALSRGAIKDMQAHMRELMREMQRQRRAMASLVELEKDEVRDEIEAGEKVRRSLGLPPPPAAAAAAGELELERRGRRTSARDAASGAEGGAGSAGEEGRRRLPSPSKTIRQKRLRMERAESEAVGAGAGAAEAVAEARPAAAVVPPSSWSGDPHALRSHMGDVMRHVHLLRDEVERGLHPGSSYPVDRQTASSPLQADRNDIFDHRPASPFLRPTRETRSSPPPATQHRPSEEEDEGGMDVSRIAQERAAEAFAKVRQYSELRRAPAPSPPSKRGPSLFPEQQRSVSTQTQNQARNGAMLADEPVHWRNARAPATSSSHDLEHNERDCGVCQAPVKAAQRREARRDRVRREDRERRRGSGQESNTETEEEEVLIDLLVEEAERHRKLIARNGRNNNNNRAGQEEEEAAADPVSSWRELIVLSPAQRESLIRMAKQHMDEFIHQRMLYAELADELKGVHPGMNAMRRRILGEHVMEAVELLEMKAERINVLQKLLGQGSARDDEYEERQREEEEAEVEERRRRAVRASKYEARPQRVVRPKVSSRLRHEVEAELASDYSDAEDPEEERIHLSAAAAAAAAAAATRATSGHRLRQQRSTSPVLPEDRQAARGQTRAQHSSMSSKGSPPRQNSGSRPVSRASRPRGLQTEYSPPTTLAAREIAGDLQDDDEHEDGDGDETEVGTDDGFGLDLDLGGGGGGGRSKAEGRAGSRQQQQRYAFGMGAGEQQGRPRSARTAGSGSSVGQAFGGGRRSRP</sequence>
<feature type="compositionally biased region" description="Basic and acidic residues" evidence="1">
    <location>
        <begin position="742"/>
        <end position="751"/>
    </location>
</feature>
<feature type="compositionally biased region" description="Gly residues" evidence="1">
    <location>
        <begin position="1287"/>
        <end position="1296"/>
    </location>
</feature>
<feature type="compositionally biased region" description="Polar residues" evidence="1">
    <location>
        <begin position="22"/>
        <end position="32"/>
    </location>
</feature>
<evidence type="ECO:0000313" key="3">
    <source>
        <dbReference type="EMBL" id="KAE8260266.1"/>
    </source>
</evidence>
<accession>A0A177UZM8</accession>
<feature type="region of interest" description="Disordered" evidence="1">
    <location>
        <begin position="721"/>
        <end position="914"/>
    </location>
</feature>
<dbReference type="EMBL" id="CAJHJG010003046">
    <property type="protein sequence ID" value="CAD6925794.1"/>
    <property type="molecule type" value="Genomic_DNA"/>
</dbReference>
<feature type="compositionally biased region" description="Polar residues" evidence="1">
    <location>
        <begin position="824"/>
        <end position="839"/>
    </location>
</feature>
<feature type="compositionally biased region" description="Polar residues" evidence="1">
    <location>
        <begin position="359"/>
        <end position="368"/>
    </location>
</feature>
<dbReference type="PANTHER" id="PTHR48125">
    <property type="entry name" value="LP07818P1"/>
    <property type="match status" value="1"/>
</dbReference>
<feature type="region of interest" description="Disordered" evidence="1">
    <location>
        <begin position="1125"/>
        <end position="1296"/>
    </location>
</feature>
<reference evidence="2" key="3">
    <citation type="submission" date="2020-10" db="EMBL/GenBank/DDBJ databases">
        <authorList>
            <person name="Sedaghatjoo S."/>
        </authorList>
    </citation>
    <scope>NUCLEOTIDE SEQUENCE</scope>
    <source>
        <strain evidence="2">AZH3</strain>
    </source>
</reference>
<dbReference type="Proteomes" id="UP000077671">
    <property type="component" value="Unassembled WGS sequence"/>
</dbReference>
<feature type="compositionally biased region" description="Polar residues" evidence="1">
    <location>
        <begin position="1156"/>
        <end position="1177"/>
    </location>
</feature>
<evidence type="ECO:0000313" key="5">
    <source>
        <dbReference type="Proteomes" id="UP000836402"/>
    </source>
</evidence>
<organism evidence="3 4">
    <name type="scientific">Tilletia caries</name>
    <name type="common">wheat bunt fungus</name>
    <dbReference type="NCBI Taxonomy" id="13290"/>
    <lineage>
        <taxon>Eukaryota</taxon>
        <taxon>Fungi</taxon>
        <taxon>Dikarya</taxon>
        <taxon>Basidiomycota</taxon>
        <taxon>Ustilaginomycotina</taxon>
        <taxon>Exobasidiomycetes</taxon>
        <taxon>Tilletiales</taxon>
        <taxon>Tilletiaceae</taxon>
        <taxon>Tilletia</taxon>
    </lineage>
</organism>
<feature type="region of interest" description="Disordered" evidence="1">
    <location>
        <begin position="107"/>
        <end position="138"/>
    </location>
</feature>
<reference evidence="3" key="1">
    <citation type="submission" date="2016-04" db="EMBL/GenBank/DDBJ databases">
        <authorList>
            <person name="Nguyen H.D."/>
            <person name="Kesanakurti P."/>
            <person name="Cullis J."/>
            <person name="Levesque C.A."/>
            <person name="Hambleton S."/>
        </authorList>
    </citation>
    <scope>NUCLEOTIDE SEQUENCE</scope>
    <source>
        <strain evidence="3">DAOMC 238032</strain>
    </source>
</reference>
<feature type="compositionally biased region" description="Low complexity" evidence="1">
    <location>
        <begin position="110"/>
        <end position="123"/>
    </location>
</feature>
<evidence type="ECO:0000256" key="1">
    <source>
        <dbReference type="SAM" id="MobiDB-lite"/>
    </source>
</evidence>